<proteinExistence type="predicted"/>
<accession>A0A5E6QM25</accession>
<name>A0A5E6QM25_PSEFL</name>
<evidence type="ECO:0000313" key="2">
    <source>
        <dbReference type="Proteomes" id="UP000327167"/>
    </source>
</evidence>
<dbReference type="EMBL" id="CABVHJ010000003">
    <property type="protein sequence ID" value="VVM55500.1"/>
    <property type="molecule type" value="Genomic_DNA"/>
</dbReference>
<dbReference type="NCBIfam" id="NF042954">
    <property type="entry name" value="Upx_antiphage"/>
    <property type="match status" value="1"/>
</dbReference>
<protein>
    <submittedName>
        <fullName evidence="1">Uncharacterized protein</fullName>
    </submittedName>
</protein>
<dbReference type="InterPro" id="IPR049965">
    <property type="entry name" value="Upx-like"/>
</dbReference>
<dbReference type="Proteomes" id="UP000327167">
    <property type="component" value="Unassembled WGS sequence"/>
</dbReference>
<organism evidence="1 2">
    <name type="scientific">Pseudomonas fluorescens</name>
    <dbReference type="NCBI Taxonomy" id="294"/>
    <lineage>
        <taxon>Bacteria</taxon>
        <taxon>Pseudomonadati</taxon>
        <taxon>Pseudomonadota</taxon>
        <taxon>Gammaproteobacteria</taxon>
        <taxon>Pseudomonadales</taxon>
        <taxon>Pseudomonadaceae</taxon>
        <taxon>Pseudomonas</taxon>
    </lineage>
</organism>
<reference evidence="1 2" key="1">
    <citation type="submission" date="2019-09" db="EMBL/GenBank/DDBJ databases">
        <authorList>
            <person name="Chandra G."/>
            <person name="Truman W A."/>
        </authorList>
    </citation>
    <scope>NUCLEOTIDE SEQUENCE [LARGE SCALE GENOMIC DNA]</scope>
    <source>
        <strain evidence="1">PS655</strain>
    </source>
</reference>
<gene>
    <name evidence="1" type="ORF">PS655_01003</name>
</gene>
<evidence type="ECO:0000313" key="1">
    <source>
        <dbReference type="EMBL" id="VVM55500.1"/>
    </source>
</evidence>
<sequence>MEPQVNDSLSQPDLQSLLEAMADKAAWANSSHSLGDVAKDNVGLVAELANFERDGTVALLASLLTLPAHQSECLRLELLVALALVHCQGPQVATVDDARRWYTTIGTSNSVIGEDPAEDVFVSIVGNVKGDYRILEGVWEAAGFYTQLMVDVVFAMPEESYFIPLKRATQALLRLSDVICANSDLRRFEPGGEANTGSLETGGLEASALRSRVTLTKRMLQAAGVAIADLSLFILDHTQITTLSSQVPSAGMLEQRPLLRIRDGLVVVLPTALSIALRHAVIAFAVQKGELINLDRALANAHARTLSQMPAFGNGTRIRFFWDKDRTTRSAIVYSSVDVGHFMVLQFVLPSMQQHSAEGFSSMLRLDKETANLLDARAAKTAAELAGHPDFQRGIVVRVGCGWGAGFFGSVPELPAAWQFEWMSSADFFRLGSLPDMSALAFWRVQDAEEIIARAGVRIINVNGILNLLGWARANDGHMVPHNQLPEGRITPERPLMLTIPTDLLREVRLAADMGYDWHRICDNSGRWHRVMRPSAGDFFPTERESRCYASIDELEAHRLSCVYEGQCNLWVTIEAPNVQDQMLLSELAKMVRTWAGRIGEAVEAIGEQRARKSVKVYLNFEGDGDISRFHDEQIPSDLNTFWRLERVREQGAIRVLLKDGYLAGFQAPDNRAERALVRALGTAFATLLRIDAPIDQGLAIERIAVPNNAARSFHIMKTFDFSDHVRGSMSRDLLTVENTESGAARVGLGWRSVAADAPAQYQGKKAVGKLLNDVVDVLLRDMQGELSRFDRLKTLNRLLENCERARSEENDWHRTAAAVLGLHAGEVGVEDTIAKQLGRFAGAALTSRLVIELALCACPTKGGTEPSDMALGRLLAQAALLFRIGGMSDAVRFGALPAEVQISPLGDLLFRDELGEMVLEPLLSKATNERFEAHAARFEQHYAKADDFEEVTDEEAYCAPATVDDDTETFLALWKAEMGFTLEEGLRFVHALESIGMSKQTAIFTVERSQLESVGKSAGLDDNVTSAFLDQFVLRARPKWDEVTDEFDLSDIYPWRFGRRLSVVARPLLQMEDSQDPLVIVSPGQLGNSLHYLFNGAHTGRLKREFFRTEGMRDEWLGEAREGHTFEKNLEKELLDAGWTVRRGISFPEILRRNLPSNPGDIDLLAWRPDRNQVLIVECKDLSLARNYSEVASQLSEYQGEDIKGKPDKLKRHLKRVALARENLADLARFTSVKDPKLVSWLVFSGASPVAYAQSQIAALQGTHVGRPNDLLKY</sequence>
<dbReference type="AlphaFoldDB" id="A0A5E6QM25"/>